<feature type="region of interest" description="Disordered" evidence="18">
    <location>
        <begin position="457"/>
        <end position="547"/>
    </location>
</feature>
<feature type="transmembrane region" description="Helical" evidence="19">
    <location>
        <begin position="134"/>
        <end position="152"/>
    </location>
</feature>
<evidence type="ECO:0000256" key="4">
    <source>
        <dbReference type="ARBA" id="ARBA00022679"/>
    </source>
</evidence>
<dbReference type="PANTHER" id="PTHR30474">
    <property type="entry name" value="CELL CYCLE PROTEIN"/>
    <property type="match status" value="1"/>
</dbReference>
<evidence type="ECO:0000256" key="11">
    <source>
        <dbReference type="ARBA" id="ARBA00033270"/>
    </source>
</evidence>
<dbReference type="GO" id="GO:0008360">
    <property type="term" value="P:regulation of cell shape"/>
    <property type="evidence" value="ECO:0007669"/>
    <property type="project" value="UniProtKB-KW"/>
</dbReference>
<evidence type="ECO:0000256" key="6">
    <source>
        <dbReference type="ARBA" id="ARBA00022960"/>
    </source>
</evidence>
<evidence type="ECO:0000256" key="14">
    <source>
        <dbReference type="ARBA" id="ARBA00041418"/>
    </source>
</evidence>
<dbReference type="InterPro" id="IPR001182">
    <property type="entry name" value="FtsW/RodA"/>
</dbReference>
<comment type="subcellular location">
    <subcellularLocation>
        <location evidence="1">Membrane</location>
        <topology evidence="1">Multi-pass membrane protein</topology>
    </subcellularLocation>
</comment>
<evidence type="ECO:0000256" key="1">
    <source>
        <dbReference type="ARBA" id="ARBA00004141"/>
    </source>
</evidence>
<reference evidence="20 21" key="1">
    <citation type="submission" date="2017-10" db="EMBL/GenBank/DDBJ databases">
        <title>Sequencing the genomes of 1000 actinobacteria strains.</title>
        <authorList>
            <person name="Klenk H.-P."/>
        </authorList>
    </citation>
    <scope>NUCLEOTIDE SEQUENCE [LARGE SCALE GENOMIC DNA]</scope>
    <source>
        <strain evidence="20 21">DSM 20688</strain>
    </source>
</reference>
<keyword evidence="8 19" id="KW-1133">Transmembrane helix</keyword>
<comment type="catalytic activity">
    <reaction evidence="16">
        <text>[GlcNAc-(1-&gt;4)-Mur2Ac(oyl-L-Ala-gamma-D-Glu-L-Lys-D-Ala-D-Ala)](n)-di-trans,octa-cis-undecaprenyl diphosphate + beta-D-GlcNAc-(1-&gt;4)-Mur2Ac(oyl-L-Ala-gamma-D-Glu-L-Lys-D-Ala-D-Ala)-di-trans,octa-cis-undecaprenyl diphosphate = [GlcNAc-(1-&gt;4)-Mur2Ac(oyl-L-Ala-gamma-D-Glu-L-Lys-D-Ala-D-Ala)](n+1)-di-trans,octa-cis-undecaprenyl diphosphate + di-trans,octa-cis-undecaprenyl diphosphate + H(+)</text>
        <dbReference type="Rhea" id="RHEA:23708"/>
        <dbReference type="Rhea" id="RHEA-COMP:9602"/>
        <dbReference type="Rhea" id="RHEA-COMP:9603"/>
        <dbReference type="ChEBI" id="CHEBI:15378"/>
        <dbReference type="ChEBI" id="CHEBI:58405"/>
        <dbReference type="ChEBI" id="CHEBI:60033"/>
        <dbReference type="ChEBI" id="CHEBI:78435"/>
        <dbReference type="EC" id="2.4.99.28"/>
    </reaction>
</comment>
<proteinExistence type="inferred from homology"/>
<sequence length="547" mass="59339">MTPPRKTHASRDRRVHAARSNTAVTERRPSTRPSGAKPTKDAEGTMWISRTIKRVSEWLESNPGIDYLMIRIIVFLLTGIGVVMVMSSSMTWSVLENSDVWGAALRQSIMVFVGLVGFWVALKIPPQVVRRFSGTALVVSLVLLVAVLIPGIGTGREEVGSQSWIALGPVQFQPSEIAKIGLAIFGASFLANRVHAVKNLQSRFNQFCAIAVLFILLVFLEGDVGMAATVTLTAVALMFFAGMHRSWIIAAVVAGLVGAVLLIVGGGFRSHRFHVYFDALFGHFEDTRGTAFQSYQGFLSLADGSVTGVGLGQSRAKWFYLPEARNDFIFAIVGEELGLWGGALVIILFFLLGFFGLRTAMRAQDQFQSLLAATLTIGVVAQAFINIAYVIGLLPVTGIQLPMISAGGTSAVITLVAMGILANIARHEPEAVSAVRSYGRPFFDRLLMIGEPLAPAETRTPSVAHPVRERGFRGRESAARAEREARFGVPVTERSTRDARSPKPVNYTSTQSSSRGRHPEGGQSAYRSRSSADAPRRPSSPRPSQRK</sequence>
<keyword evidence="3" id="KW-0328">Glycosyltransferase</keyword>
<evidence type="ECO:0000256" key="8">
    <source>
        <dbReference type="ARBA" id="ARBA00022989"/>
    </source>
</evidence>
<feature type="compositionally biased region" description="Basic residues" evidence="18">
    <location>
        <begin position="1"/>
        <end position="17"/>
    </location>
</feature>
<evidence type="ECO:0000256" key="3">
    <source>
        <dbReference type="ARBA" id="ARBA00022676"/>
    </source>
</evidence>
<feature type="transmembrane region" description="Helical" evidence="19">
    <location>
        <begin position="204"/>
        <end position="220"/>
    </location>
</feature>
<evidence type="ECO:0000256" key="5">
    <source>
        <dbReference type="ARBA" id="ARBA00022692"/>
    </source>
</evidence>
<keyword evidence="20" id="KW-0131">Cell cycle</keyword>
<feature type="transmembrane region" description="Helical" evidence="19">
    <location>
        <begin position="226"/>
        <end position="242"/>
    </location>
</feature>
<keyword evidence="20" id="KW-0132">Cell division</keyword>
<dbReference type="GO" id="GO:0005886">
    <property type="term" value="C:plasma membrane"/>
    <property type="evidence" value="ECO:0007669"/>
    <property type="project" value="TreeGrafter"/>
</dbReference>
<feature type="transmembrane region" description="Helical" evidence="19">
    <location>
        <begin position="247"/>
        <end position="268"/>
    </location>
</feature>
<dbReference type="Pfam" id="PF01098">
    <property type="entry name" value="FTSW_RODA_SPOVE"/>
    <property type="match status" value="1"/>
</dbReference>
<keyword evidence="4" id="KW-0808">Transferase</keyword>
<evidence type="ECO:0000256" key="9">
    <source>
        <dbReference type="ARBA" id="ARBA00023136"/>
    </source>
</evidence>
<feature type="transmembrane region" description="Helical" evidence="19">
    <location>
        <begin position="172"/>
        <end position="192"/>
    </location>
</feature>
<evidence type="ECO:0000256" key="18">
    <source>
        <dbReference type="SAM" id="MobiDB-lite"/>
    </source>
</evidence>
<evidence type="ECO:0000256" key="10">
    <source>
        <dbReference type="ARBA" id="ARBA00032370"/>
    </source>
</evidence>
<gene>
    <name evidence="20" type="ORF">ATK06_1512</name>
</gene>
<comment type="pathway">
    <text evidence="2">Cell wall biogenesis; peptidoglycan biosynthesis.</text>
</comment>
<dbReference type="EMBL" id="PDJF01000001">
    <property type="protein sequence ID" value="PFG28401.1"/>
    <property type="molecule type" value="Genomic_DNA"/>
</dbReference>
<feature type="transmembrane region" description="Helical" evidence="19">
    <location>
        <begin position="337"/>
        <end position="357"/>
    </location>
</feature>
<keyword evidence="21" id="KW-1185">Reference proteome</keyword>
<feature type="transmembrane region" description="Helical" evidence="19">
    <location>
        <begin position="68"/>
        <end position="92"/>
    </location>
</feature>
<evidence type="ECO:0000256" key="2">
    <source>
        <dbReference type="ARBA" id="ARBA00004752"/>
    </source>
</evidence>
<feature type="transmembrane region" description="Helical" evidence="19">
    <location>
        <begin position="369"/>
        <end position="391"/>
    </location>
</feature>
<keyword evidence="6" id="KW-0133">Cell shape</keyword>
<comment type="function">
    <text evidence="17">Peptidoglycan polymerase that is essential for cell division.</text>
</comment>
<accession>A0A2A9DPV6</accession>
<dbReference type="PROSITE" id="PS00428">
    <property type="entry name" value="FTSW_RODA_SPOVE"/>
    <property type="match status" value="1"/>
</dbReference>
<dbReference type="GO" id="GO:0015648">
    <property type="term" value="F:lipid-linked peptidoglycan transporter activity"/>
    <property type="evidence" value="ECO:0007669"/>
    <property type="project" value="TreeGrafter"/>
</dbReference>
<evidence type="ECO:0000256" key="17">
    <source>
        <dbReference type="ARBA" id="ARBA00049966"/>
    </source>
</evidence>
<feature type="transmembrane region" description="Helical" evidence="19">
    <location>
        <begin position="403"/>
        <end position="424"/>
    </location>
</feature>
<evidence type="ECO:0000256" key="19">
    <source>
        <dbReference type="SAM" id="Phobius"/>
    </source>
</evidence>
<evidence type="ECO:0000256" key="13">
    <source>
        <dbReference type="ARBA" id="ARBA00041185"/>
    </source>
</evidence>
<dbReference type="AlphaFoldDB" id="A0A2A9DPV6"/>
<dbReference type="Proteomes" id="UP000221653">
    <property type="component" value="Unassembled WGS sequence"/>
</dbReference>
<evidence type="ECO:0000256" key="15">
    <source>
        <dbReference type="ARBA" id="ARBA00044770"/>
    </source>
</evidence>
<dbReference type="EC" id="2.4.99.28" evidence="15"/>
<protein>
    <recommendedName>
        <fullName evidence="13">Probable peptidoglycan glycosyltransferase FtsW</fullName>
        <ecNumber evidence="15">2.4.99.28</ecNumber>
    </recommendedName>
    <alternativeName>
        <fullName evidence="14">Cell division protein FtsW</fullName>
    </alternativeName>
    <alternativeName>
        <fullName evidence="11">Cell wall polymerase</fullName>
    </alternativeName>
    <alternativeName>
        <fullName evidence="10">Peptidoglycan polymerase</fullName>
    </alternativeName>
</protein>
<dbReference type="STRING" id="1724.GCA_001044175_01195"/>
<keyword evidence="9 19" id="KW-0472">Membrane</keyword>
<name>A0A2A9DPV6_9CORY</name>
<feature type="compositionally biased region" description="Basic and acidic residues" evidence="18">
    <location>
        <begin position="466"/>
        <end position="486"/>
    </location>
</feature>
<evidence type="ECO:0000256" key="16">
    <source>
        <dbReference type="ARBA" id="ARBA00049902"/>
    </source>
</evidence>
<feature type="region of interest" description="Disordered" evidence="18">
    <location>
        <begin position="1"/>
        <end position="42"/>
    </location>
</feature>
<dbReference type="UniPathway" id="UPA00219"/>
<dbReference type="GO" id="GO:0008955">
    <property type="term" value="F:peptidoglycan glycosyltransferase activity"/>
    <property type="evidence" value="ECO:0007669"/>
    <property type="project" value="UniProtKB-EC"/>
</dbReference>
<comment type="similarity">
    <text evidence="12">Belongs to the SEDS family. FtsW subfamily.</text>
</comment>
<feature type="compositionally biased region" description="Low complexity" evidence="18">
    <location>
        <begin position="524"/>
        <end position="533"/>
    </location>
</feature>
<dbReference type="InterPro" id="IPR018365">
    <property type="entry name" value="Cell_cycle_FtsW-rel_CS"/>
</dbReference>
<evidence type="ECO:0000313" key="21">
    <source>
        <dbReference type="Proteomes" id="UP000221653"/>
    </source>
</evidence>
<dbReference type="GO" id="GO:0032153">
    <property type="term" value="C:cell division site"/>
    <property type="evidence" value="ECO:0007669"/>
    <property type="project" value="TreeGrafter"/>
</dbReference>
<evidence type="ECO:0000313" key="20">
    <source>
        <dbReference type="EMBL" id="PFG28401.1"/>
    </source>
</evidence>
<feature type="transmembrane region" description="Helical" evidence="19">
    <location>
        <begin position="104"/>
        <end position="122"/>
    </location>
</feature>
<comment type="caution">
    <text evidence="20">The sequence shown here is derived from an EMBL/GenBank/DDBJ whole genome shotgun (WGS) entry which is preliminary data.</text>
</comment>
<dbReference type="GO" id="GO:0051301">
    <property type="term" value="P:cell division"/>
    <property type="evidence" value="ECO:0007669"/>
    <property type="project" value="UniProtKB-KW"/>
</dbReference>
<dbReference type="PANTHER" id="PTHR30474:SF2">
    <property type="entry name" value="PEPTIDOGLYCAN GLYCOSYLTRANSFERASE FTSW-RELATED"/>
    <property type="match status" value="1"/>
</dbReference>
<dbReference type="GO" id="GO:0009252">
    <property type="term" value="P:peptidoglycan biosynthetic process"/>
    <property type="evidence" value="ECO:0007669"/>
    <property type="project" value="UniProtKB-UniPathway"/>
</dbReference>
<evidence type="ECO:0000256" key="7">
    <source>
        <dbReference type="ARBA" id="ARBA00022984"/>
    </source>
</evidence>
<organism evidence="20 21">
    <name type="scientific">Corynebacterium renale</name>
    <dbReference type="NCBI Taxonomy" id="1724"/>
    <lineage>
        <taxon>Bacteria</taxon>
        <taxon>Bacillati</taxon>
        <taxon>Actinomycetota</taxon>
        <taxon>Actinomycetes</taxon>
        <taxon>Mycobacteriales</taxon>
        <taxon>Corynebacteriaceae</taxon>
        <taxon>Corynebacterium</taxon>
    </lineage>
</organism>
<evidence type="ECO:0000256" key="12">
    <source>
        <dbReference type="ARBA" id="ARBA00038053"/>
    </source>
</evidence>
<keyword evidence="5 19" id="KW-0812">Transmembrane</keyword>
<keyword evidence="7" id="KW-0573">Peptidoglycan synthesis</keyword>